<dbReference type="EMBL" id="BCNV01000003">
    <property type="protein sequence ID" value="GAS83760.1"/>
    <property type="molecule type" value="Genomic_DNA"/>
</dbReference>
<dbReference type="InterPro" id="IPR036286">
    <property type="entry name" value="LexA/Signal_pep-like_sf"/>
</dbReference>
<evidence type="ECO:0008006" key="3">
    <source>
        <dbReference type="Google" id="ProtNLM"/>
    </source>
</evidence>
<dbReference type="Proteomes" id="UP000069697">
    <property type="component" value="Unassembled WGS sequence"/>
</dbReference>
<dbReference type="SUPFAM" id="SSF51306">
    <property type="entry name" value="LexA/Signal peptidase"/>
    <property type="match status" value="1"/>
</dbReference>
<reference evidence="2" key="2">
    <citation type="submission" date="2016-01" db="EMBL/GenBank/DDBJ databases">
        <title>Draft Genome Sequence of Paenibacillus amylolyticus Heshi-A3 that Was Isolated from Fermented Rice Bran with Aging Salted Mackerel, Which Was Named Heshiko as Traditional Fermented Seafood in Japan.</title>
        <authorList>
            <person name="Akuzawa S."/>
            <person name="Nakagawa J."/>
            <person name="Kanekatsu T."/>
            <person name="Kubota E."/>
            <person name="Ohtake R."/>
            <person name="Suzuki T."/>
            <person name="Kanesaki Y."/>
        </authorList>
    </citation>
    <scope>NUCLEOTIDE SEQUENCE [LARGE SCALE GENOMIC DNA]</scope>
    <source>
        <strain evidence="2">Heshi-A3</strain>
    </source>
</reference>
<accession>A0A117I2H2</accession>
<evidence type="ECO:0000313" key="1">
    <source>
        <dbReference type="EMBL" id="GAS83760.1"/>
    </source>
</evidence>
<organism evidence="1 2">
    <name type="scientific">Paenibacillus amylolyticus</name>
    <dbReference type="NCBI Taxonomy" id="1451"/>
    <lineage>
        <taxon>Bacteria</taxon>
        <taxon>Bacillati</taxon>
        <taxon>Bacillota</taxon>
        <taxon>Bacilli</taxon>
        <taxon>Bacillales</taxon>
        <taxon>Paenibacillaceae</taxon>
        <taxon>Paenibacillus</taxon>
    </lineage>
</organism>
<protein>
    <recommendedName>
        <fullName evidence="3">Peptidase S24/S26A/S26B/S26C domain-containing protein</fullName>
    </recommendedName>
</protein>
<dbReference type="CDD" id="cd06462">
    <property type="entry name" value="Peptidase_S24_S26"/>
    <property type="match status" value="1"/>
</dbReference>
<comment type="caution">
    <text evidence="1">The sequence shown here is derived from an EMBL/GenBank/DDBJ whole genome shotgun (WGS) entry which is preliminary data.</text>
</comment>
<sequence length="246" mass="26991">MHGTGRQDFLIRALQHGKPISILIEGNCMHPLLVHGQRTSVYPPDEIKEGDVVLVRDQVNRFLAHRILSVENDCVITSGDRNHISDTPFHRCDILGKVDIPEDQQMDQSALNSMYPSSELKVVVHPDALGITTSKALSQAFAVDIVIEENPVSLLLSLQEKGWTSVAIHAGAREHISDLPQITGKMVVFVGYDVGREADAPNGIIGLSDASFVARTAIKYWDNLNAEVSVAAIIGFHMRRTTLCHG</sequence>
<gene>
    <name evidence="1" type="ORF">PAHA3_3850</name>
</gene>
<proteinExistence type="predicted"/>
<dbReference type="AlphaFoldDB" id="A0A117I2H2"/>
<evidence type="ECO:0000313" key="2">
    <source>
        <dbReference type="Proteomes" id="UP000069697"/>
    </source>
</evidence>
<reference evidence="1 2" key="1">
    <citation type="journal article" date="2016" name="Genome Announc.">
        <title>Draft Genome Sequence of Paenibacillus amylolyticus Heshi-A3, Isolated from Fermented Rice Bran in a Japanese Fermented Seafood Dish.</title>
        <authorList>
            <person name="Akuzawa S."/>
            <person name="Nagaoka J."/>
            <person name="Kanekatsu M."/>
            <person name="Kubota E."/>
            <person name="Ohtake R."/>
            <person name="Suzuki T."/>
            <person name="Kanesaki Y."/>
        </authorList>
    </citation>
    <scope>NUCLEOTIDE SEQUENCE [LARGE SCALE GENOMIC DNA]</scope>
    <source>
        <strain evidence="1 2">Heshi-A3</strain>
    </source>
</reference>
<name>A0A117I2H2_PAEAM</name>
<dbReference type="RefSeq" id="WP_062836276.1">
    <property type="nucleotide sequence ID" value="NZ_BCNV01000003.1"/>
</dbReference>